<dbReference type="EMBL" id="VJMJ01000085">
    <property type="protein sequence ID" value="KAF0737008.1"/>
    <property type="molecule type" value="Genomic_DNA"/>
</dbReference>
<dbReference type="PANTHER" id="PTHR11085">
    <property type="entry name" value="NAD-DEPENDENT PROTEIN DEACYLASE SIRTUIN-5, MITOCHONDRIAL-RELATED"/>
    <property type="match status" value="1"/>
</dbReference>
<evidence type="ECO:0000256" key="3">
    <source>
        <dbReference type="ARBA" id="ARBA00022723"/>
    </source>
</evidence>
<dbReference type="Gene3D" id="3.40.50.1220">
    <property type="entry name" value="TPP-binding domain"/>
    <property type="match status" value="1"/>
</dbReference>
<dbReference type="SUPFAM" id="SSF52467">
    <property type="entry name" value="DHS-like NAD/FAD-binding domain"/>
    <property type="match status" value="1"/>
</dbReference>
<feature type="binding site" evidence="6">
    <location>
        <position position="189"/>
    </location>
    <ligand>
        <name>Zn(2+)</name>
        <dbReference type="ChEBI" id="CHEBI:29105"/>
    </ligand>
</feature>
<dbReference type="VEuPathDB" id="FungiDB:AeMF1_005163"/>
<feature type="binding site" evidence="6">
    <location>
        <position position="193"/>
    </location>
    <ligand>
        <name>Zn(2+)</name>
        <dbReference type="ChEBI" id="CHEBI:29105"/>
    </ligand>
</feature>
<dbReference type="InterPro" id="IPR003000">
    <property type="entry name" value="Sirtuin"/>
</dbReference>
<evidence type="ECO:0000313" key="9">
    <source>
        <dbReference type="Proteomes" id="UP000481153"/>
    </source>
</evidence>
<dbReference type="Proteomes" id="UP000481153">
    <property type="component" value="Unassembled WGS sequence"/>
</dbReference>
<accession>A0A6G0XA90</accession>
<evidence type="ECO:0000256" key="1">
    <source>
        <dbReference type="ARBA" id="ARBA00001947"/>
    </source>
</evidence>
<dbReference type="InterPro" id="IPR029035">
    <property type="entry name" value="DHS-like_NAD/FAD-binding_dom"/>
</dbReference>
<dbReference type="InterPro" id="IPR026591">
    <property type="entry name" value="Sirtuin_cat_small_dom_sf"/>
</dbReference>
<keyword evidence="9" id="KW-1185">Reference proteome</keyword>
<dbReference type="GO" id="GO:0046872">
    <property type="term" value="F:metal ion binding"/>
    <property type="evidence" value="ECO:0007669"/>
    <property type="project" value="UniProtKB-KW"/>
</dbReference>
<protein>
    <recommendedName>
        <fullName evidence="7">Deacetylase sirtuin-type domain-containing protein</fullName>
    </recommendedName>
</protein>
<dbReference type="InterPro" id="IPR050134">
    <property type="entry name" value="NAD-dep_sirtuin_deacylases"/>
</dbReference>
<proteinExistence type="predicted"/>
<keyword evidence="4 6" id="KW-0862">Zinc</keyword>
<evidence type="ECO:0000259" key="7">
    <source>
        <dbReference type="PROSITE" id="PS50305"/>
    </source>
</evidence>
<keyword evidence="2" id="KW-0808">Transferase</keyword>
<dbReference type="GO" id="GO:0005634">
    <property type="term" value="C:nucleus"/>
    <property type="evidence" value="ECO:0007669"/>
    <property type="project" value="TreeGrafter"/>
</dbReference>
<dbReference type="Gene3D" id="3.30.1600.10">
    <property type="entry name" value="SIR2/SIRT2 'Small Domain"/>
    <property type="match status" value="1"/>
</dbReference>
<feature type="binding site" evidence="6">
    <location>
        <position position="164"/>
    </location>
    <ligand>
        <name>Zn(2+)</name>
        <dbReference type="ChEBI" id="CHEBI:29105"/>
    </ligand>
</feature>
<evidence type="ECO:0000256" key="4">
    <source>
        <dbReference type="ARBA" id="ARBA00022833"/>
    </source>
</evidence>
<comment type="cofactor">
    <cofactor evidence="1">
        <name>Zn(2+)</name>
        <dbReference type="ChEBI" id="CHEBI:29105"/>
    </cofactor>
</comment>
<evidence type="ECO:0000256" key="6">
    <source>
        <dbReference type="PROSITE-ProRule" id="PRU00236"/>
    </source>
</evidence>
<gene>
    <name evidence="8" type="ORF">Ae201684_006819</name>
</gene>
<evidence type="ECO:0000256" key="5">
    <source>
        <dbReference type="ARBA" id="ARBA00023027"/>
    </source>
</evidence>
<dbReference type="GO" id="GO:0070403">
    <property type="term" value="F:NAD+ binding"/>
    <property type="evidence" value="ECO:0007669"/>
    <property type="project" value="InterPro"/>
</dbReference>
<dbReference type="InterPro" id="IPR026590">
    <property type="entry name" value="Ssirtuin_cat_dom"/>
</dbReference>
<evidence type="ECO:0000256" key="2">
    <source>
        <dbReference type="ARBA" id="ARBA00022679"/>
    </source>
</evidence>
<keyword evidence="3 6" id="KW-0479">Metal-binding</keyword>
<name>A0A6G0XA90_9STRA</name>
<comment type="caution">
    <text evidence="8">The sequence shown here is derived from an EMBL/GenBank/DDBJ whole genome shotgun (WGS) entry which is preliminary data.</text>
</comment>
<dbReference type="Pfam" id="PF02146">
    <property type="entry name" value="SIR2"/>
    <property type="match status" value="1"/>
</dbReference>
<sequence length="316" mass="34717">MSKLASIVESLRHGNIQRVVVLIGAGVSTASGIPDFRSPGGMYDTLRPELLTATVDEKAWLCFDPTGVVSWDLFQYNPFLYLEVRRPFILGTANQSWKPTIAHAFLQLLNDKGLLQRVYSQNIDGLVHQLTIPRDRIVDVHGTLHKVMCEYCQNDGGYTLESFCDTVRTKIKNIYDPQDGPAASSAIPCHTCCRASVKPATVLYDRGLPKEFAINSATDLPACDLLIVAGTSLTVYPAAGLVAEVRPNVPRLVVNLEPVGEELGIDYSDNSHQDAFLQEECDAGFLHLATELGWLDELRQLSPYLCDKSQALLAGP</sequence>
<keyword evidence="5" id="KW-0520">NAD</keyword>
<dbReference type="GO" id="GO:0017136">
    <property type="term" value="F:histone deacetylase activity, NAD-dependent"/>
    <property type="evidence" value="ECO:0007669"/>
    <property type="project" value="TreeGrafter"/>
</dbReference>
<feature type="active site" description="Proton acceptor" evidence="6">
    <location>
        <position position="141"/>
    </location>
</feature>
<evidence type="ECO:0000313" key="8">
    <source>
        <dbReference type="EMBL" id="KAF0737008.1"/>
    </source>
</evidence>
<organism evidence="8 9">
    <name type="scientific">Aphanomyces euteiches</name>
    <dbReference type="NCBI Taxonomy" id="100861"/>
    <lineage>
        <taxon>Eukaryota</taxon>
        <taxon>Sar</taxon>
        <taxon>Stramenopiles</taxon>
        <taxon>Oomycota</taxon>
        <taxon>Saprolegniomycetes</taxon>
        <taxon>Saprolegniales</taxon>
        <taxon>Verrucalvaceae</taxon>
        <taxon>Aphanomyces</taxon>
    </lineage>
</organism>
<dbReference type="PROSITE" id="PS50305">
    <property type="entry name" value="SIRTUIN"/>
    <property type="match status" value="1"/>
</dbReference>
<feature type="binding site" evidence="6">
    <location>
        <position position="152"/>
    </location>
    <ligand>
        <name>Zn(2+)</name>
        <dbReference type="ChEBI" id="CHEBI:29105"/>
    </ligand>
</feature>
<dbReference type="PANTHER" id="PTHR11085:SF6">
    <property type="entry name" value="NAD-DEPENDENT PROTEIN DEACETYLASE SIRTUIN-2"/>
    <property type="match status" value="1"/>
</dbReference>
<feature type="domain" description="Deacetylase sirtuin-type" evidence="7">
    <location>
        <begin position="1"/>
        <end position="295"/>
    </location>
</feature>
<dbReference type="AlphaFoldDB" id="A0A6G0XA90"/>
<reference evidence="8 9" key="1">
    <citation type="submission" date="2019-07" db="EMBL/GenBank/DDBJ databases">
        <title>Genomics analysis of Aphanomyces spp. identifies a new class of oomycete effector associated with host adaptation.</title>
        <authorList>
            <person name="Gaulin E."/>
        </authorList>
    </citation>
    <scope>NUCLEOTIDE SEQUENCE [LARGE SCALE GENOMIC DNA]</scope>
    <source>
        <strain evidence="8 9">ATCC 201684</strain>
    </source>
</reference>